<evidence type="ECO:0000259" key="5">
    <source>
        <dbReference type="PROSITE" id="PS50158"/>
    </source>
</evidence>
<gene>
    <name evidence="6" type="ORF">MENT_LOCUS26936</name>
</gene>
<feature type="region of interest" description="Disordered" evidence="3">
    <location>
        <begin position="733"/>
        <end position="795"/>
    </location>
</feature>
<keyword evidence="4" id="KW-0472">Membrane</keyword>
<keyword evidence="2" id="KW-0175">Coiled coil</keyword>
<dbReference type="InterPro" id="IPR001878">
    <property type="entry name" value="Znf_CCHC"/>
</dbReference>
<feature type="region of interest" description="Disordered" evidence="3">
    <location>
        <begin position="362"/>
        <end position="390"/>
    </location>
</feature>
<dbReference type="GO" id="GO:0003676">
    <property type="term" value="F:nucleic acid binding"/>
    <property type="evidence" value="ECO:0007669"/>
    <property type="project" value="InterPro"/>
</dbReference>
<dbReference type="SUPFAM" id="SSF50630">
    <property type="entry name" value="Acid proteases"/>
    <property type="match status" value="1"/>
</dbReference>
<comment type="caution">
    <text evidence="6">The sequence shown here is derived from an EMBL/GenBank/DDBJ whole genome shotgun (WGS) entry which is preliminary data.</text>
</comment>
<keyword evidence="1" id="KW-0863">Zinc-finger</keyword>
<dbReference type="Proteomes" id="UP000580250">
    <property type="component" value="Unassembled WGS sequence"/>
</dbReference>
<feature type="compositionally biased region" description="Basic and acidic residues" evidence="3">
    <location>
        <begin position="362"/>
        <end position="376"/>
    </location>
</feature>
<dbReference type="Gene3D" id="2.40.70.10">
    <property type="entry name" value="Acid Proteases"/>
    <property type="match status" value="1"/>
</dbReference>
<evidence type="ECO:0000256" key="3">
    <source>
        <dbReference type="SAM" id="MobiDB-lite"/>
    </source>
</evidence>
<keyword evidence="1" id="KW-0479">Metal-binding</keyword>
<feature type="coiled-coil region" evidence="2">
    <location>
        <begin position="14"/>
        <end position="63"/>
    </location>
</feature>
<dbReference type="GO" id="GO:0008270">
    <property type="term" value="F:zinc ion binding"/>
    <property type="evidence" value="ECO:0007669"/>
    <property type="project" value="UniProtKB-KW"/>
</dbReference>
<dbReference type="PROSITE" id="PS50158">
    <property type="entry name" value="ZF_CCHC"/>
    <property type="match status" value="1"/>
</dbReference>
<feature type="transmembrane region" description="Helical" evidence="4">
    <location>
        <begin position="408"/>
        <end position="429"/>
    </location>
</feature>
<dbReference type="Gene3D" id="4.10.60.10">
    <property type="entry name" value="Zinc finger, CCHC-type"/>
    <property type="match status" value="1"/>
</dbReference>
<reference evidence="6 7" key="1">
    <citation type="submission" date="2020-08" db="EMBL/GenBank/DDBJ databases">
        <authorList>
            <person name="Koutsovoulos G."/>
            <person name="Danchin GJ E."/>
        </authorList>
    </citation>
    <scope>NUCLEOTIDE SEQUENCE [LARGE SCALE GENOMIC DNA]</scope>
</reference>
<organism evidence="6 7">
    <name type="scientific">Meloidogyne enterolobii</name>
    <name type="common">Root-knot nematode worm</name>
    <name type="synonym">Meloidogyne mayaguensis</name>
    <dbReference type="NCBI Taxonomy" id="390850"/>
    <lineage>
        <taxon>Eukaryota</taxon>
        <taxon>Metazoa</taxon>
        <taxon>Ecdysozoa</taxon>
        <taxon>Nematoda</taxon>
        <taxon>Chromadorea</taxon>
        <taxon>Rhabditida</taxon>
        <taxon>Tylenchina</taxon>
        <taxon>Tylenchomorpha</taxon>
        <taxon>Tylenchoidea</taxon>
        <taxon>Meloidogynidae</taxon>
        <taxon>Meloidogyninae</taxon>
        <taxon>Meloidogyne</taxon>
    </lineage>
</organism>
<sequence>MELEKEQILQIQRLNILEEGMENVENNLTKNEQKIVEIIAKNARKLIDKIESLEAKVEVLENGSRGSGFSLNGHGSNESVDLNLKTKPPEKSSEAAEKPITGENVEIMIGDPFLNGLMTPVGVYDGNPTSSFSKFFQRFMDALNLIITPLNEAQKLSRLKVCLGGRARAELDAKVPQPATLQEAIDFLQEKFVNGHSRTVARQALSIIKQAPGERVFEFAQRLNDAVRAVMIGYEENTIQQRLLDEFLDRLLPDLQFEVKASRPEDYCKAFEIAEHFELLLNEKRHRHQYVDLAEKMEALAINRSRETRRLCYYCHKPGHVIADCRNRARKNYKSRQYNNYARRNYQNNYWENRNNYRDEYNRDNRRYNDRNRGNYRENSPNNYSRSPTRRVKFSESRVASPLRISSPYLLTIFALIAIISPTLASYGAQIEMNCPVYSPFIFKEKTINDNWKMTRLPKESILTASYASLLTINQILIFLALLGVSTVLFLLMFFIKPILFKIIKNLRNNKNKRHEIENEIKVAEIAAGYDNVCDEWFTIKTKINGKEIFCLLDSGAHVSLTGRETAEKLEIKEIFSADLSAIVGIGNKIVPTLGQGEIIFQIAGCEILTNLVILENEISKTGKYDVIIGRETLKSLPLFLDLQTGKLIAKSLIKNCRTNEAEKIKLKLVENVKLKNNRDINKNNNYQIKNGLRIQTNLPQPSPKQTYQKNTQLYKNARKKWVEDKYEIRPPNFTTGETAKTAGPPEKNNNYQQKIRFQTSKQQTGRAKANKKGKAESEWTMLQGKMKIRNGAHP</sequence>
<feature type="compositionally biased region" description="Polar residues" evidence="3">
    <location>
        <begin position="67"/>
        <end position="80"/>
    </location>
</feature>
<feature type="transmembrane region" description="Helical" evidence="4">
    <location>
        <begin position="476"/>
        <end position="496"/>
    </location>
</feature>
<feature type="region of interest" description="Disordered" evidence="3">
    <location>
        <begin position="67"/>
        <end position="99"/>
    </location>
</feature>
<dbReference type="SUPFAM" id="SSF57756">
    <property type="entry name" value="Retrovirus zinc finger-like domains"/>
    <property type="match status" value="1"/>
</dbReference>
<dbReference type="EMBL" id="CAJEWN010000250">
    <property type="protein sequence ID" value="CAD2175222.1"/>
    <property type="molecule type" value="Genomic_DNA"/>
</dbReference>
<feature type="compositionally biased region" description="Basic and acidic residues" evidence="3">
    <location>
        <begin position="87"/>
        <end position="97"/>
    </location>
</feature>
<dbReference type="SMART" id="SM00343">
    <property type="entry name" value="ZnF_C2HC"/>
    <property type="match status" value="1"/>
</dbReference>
<proteinExistence type="predicted"/>
<name>A0A6V7VKA1_MELEN</name>
<evidence type="ECO:0000256" key="4">
    <source>
        <dbReference type="SAM" id="Phobius"/>
    </source>
</evidence>
<feature type="compositionally biased region" description="Polar residues" evidence="3">
    <location>
        <begin position="748"/>
        <end position="766"/>
    </location>
</feature>
<evidence type="ECO:0000313" key="7">
    <source>
        <dbReference type="Proteomes" id="UP000580250"/>
    </source>
</evidence>
<keyword evidence="4" id="KW-1133">Transmembrane helix</keyword>
<protein>
    <recommendedName>
        <fullName evidence="5">CCHC-type domain-containing protein</fullName>
    </recommendedName>
</protein>
<dbReference type="InterPro" id="IPR021109">
    <property type="entry name" value="Peptidase_aspartic_dom_sf"/>
</dbReference>
<keyword evidence="1" id="KW-0862">Zinc</keyword>
<dbReference type="OrthoDB" id="5819653at2759"/>
<accession>A0A6V7VKA1</accession>
<evidence type="ECO:0000256" key="2">
    <source>
        <dbReference type="SAM" id="Coils"/>
    </source>
</evidence>
<dbReference type="AlphaFoldDB" id="A0A6V7VKA1"/>
<dbReference type="GO" id="GO:0019899">
    <property type="term" value="F:enzyme binding"/>
    <property type="evidence" value="ECO:0007669"/>
    <property type="project" value="UniProtKB-ARBA"/>
</dbReference>
<keyword evidence="4" id="KW-0812">Transmembrane</keyword>
<evidence type="ECO:0000256" key="1">
    <source>
        <dbReference type="PROSITE-ProRule" id="PRU00047"/>
    </source>
</evidence>
<dbReference type="InterPro" id="IPR036875">
    <property type="entry name" value="Znf_CCHC_sf"/>
</dbReference>
<feature type="domain" description="CCHC-type" evidence="5">
    <location>
        <begin position="312"/>
        <end position="327"/>
    </location>
</feature>
<evidence type="ECO:0000313" key="6">
    <source>
        <dbReference type="EMBL" id="CAD2175222.1"/>
    </source>
</evidence>
<dbReference type="CDD" id="cd00303">
    <property type="entry name" value="retropepsin_like"/>
    <property type="match status" value="1"/>
</dbReference>